<proteinExistence type="inferred from homology"/>
<keyword evidence="5" id="KW-0472">Membrane</keyword>
<name>C8NDA6_CARH6</name>
<evidence type="ECO:0000256" key="3">
    <source>
        <dbReference type="ARBA" id="ARBA00022692"/>
    </source>
</evidence>
<organism evidence="7 8">
    <name type="scientific">Cardiobacterium hominis (strain ATCC 15826 / DSM 8339 / NCTC 10426 / 6573)</name>
    <dbReference type="NCBI Taxonomy" id="638300"/>
    <lineage>
        <taxon>Bacteria</taxon>
        <taxon>Pseudomonadati</taxon>
        <taxon>Pseudomonadota</taxon>
        <taxon>Gammaproteobacteria</taxon>
        <taxon>Cardiobacteriales</taxon>
        <taxon>Cardiobacteriaceae</taxon>
        <taxon>Cardiobacterium</taxon>
    </lineage>
</organism>
<dbReference type="Proteomes" id="UP000004870">
    <property type="component" value="Unassembled WGS sequence"/>
</dbReference>
<reference evidence="7 8" key="1">
    <citation type="submission" date="2009-08" db="EMBL/GenBank/DDBJ databases">
        <authorList>
            <person name="Qin X."/>
            <person name="Bachman B."/>
            <person name="Battles P."/>
            <person name="Bell A."/>
            <person name="Bess C."/>
            <person name="Bickham C."/>
            <person name="Chaboub L."/>
            <person name="Chen D."/>
            <person name="Coyle M."/>
            <person name="Deiros D.R."/>
            <person name="Dinh H."/>
            <person name="Forbes L."/>
            <person name="Fowler G."/>
            <person name="Francisco L."/>
            <person name="Fu Q."/>
            <person name="Gubbala S."/>
            <person name="Hale W."/>
            <person name="Han Y."/>
            <person name="Hemphill L."/>
            <person name="Highlander S.K."/>
            <person name="Hirani K."/>
            <person name="Hogues M."/>
            <person name="Jackson L."/>
            <person name="Jakkamsetti A."/>
            <person name="Javaid M."/>
            <person name="Jiang H."/>
            <person name="Korchina V."/>
            <person name="Kovar C."/>
            <person name="Lara F."/>
            <person name="Lee S."/>
            <person name="Mata R."/>
            <person name="Mathew T."/>
            <person name="Moen C."/>
            <person name="Morales K."/>
            <person name="Munidasa M."/>
            <person name="Nazareth L."/>
            <person name="Ngo R."/>
            <person name="Nguyen L."/>
            <person name="Okwuonu G."/>
            <person name="Ongeri F."/>
            <person name="Patil S."/>
            <person name="Petrosino J."/>
            <person name="Pham C."/>
            <person name="Pham P."/>
            <person name="Pu L.-L."/>
            <person name="Puazo M."/>
            <person name="Raj R."/>
            <person name="Reid J."/>
            <person name="Rouhana J."/>
            <person name="Saada N."/>
            <person name="Shang Y."/>
            <person name="Simmons D."/>
            <person name="Thornton R."/>
            <person name="Warren J."/>
            <person name="Weissenberger G."/>
            <person name="Zhang J."/>
            <person name="Zhang L."/>
            <person name="Zhou C."/>
            <person name="Zhu D."/>
            <person name="Muzny D."/>
            <person name="Worley K."/>
            <person name="Gibbs R."/>
        </authorList>
    </citation>
    <scope>NUCLEOTIDE SEQUENCE [LARGE SCALE GENOMIC DNA]</scope>
    <source>
        <strain evidence="8">ATCC 15826 / DSM 8339 / NCTC 10426 / 6573</strain>
    </source>
</reference>
<dbReference type="InterPro" id="IPR023353">
    <property type="entry name" value="LemA-like_dom_sf"/>
</dbReference>
<keyword evidence="4" id="KW-1133">Transmembrane helix</keyword>
<evidence type="ECO:0000256" key="6">
    <source>
        <dbReference type="SAM" id="Coils"/>
    </source>
</evidence>
<dbReference type="AlphaFoldDB" id="C8NDA6"/>
<dbReference type="EMBL" id="ACKY01000130">
    <property type="protein sequence ID" value="EEV87499.1"/>
    <property type="molecule type" value="Genomic_DNA"/>
</dbReference>
<evidence type="ECO:0000256" key="5">
    <source>
        <dbReference type="ARBA" id="ARBA00023136"/>
    </source>
</evidence>
<dbReference type="InterPro" id="IPR007156">
    <property type="entry name" value="MamQ_LemA"/>
</dbReference>
<evidence type="ECO:0000256" key="2">
    <source>
        <dbReference type="ARBA" id="ARBA00008854"/>
    </source>
</evidence>
<protein>
    <submittedName>
        <fullName evidence="7">LemA family protein</fullName>
    </submittedName>
</protein>
<dbReference type="GeneID" id="84790572"/>
<gene>
    <name evidence="7" type="primary">lemA2</name>
    <name evidence="7" type="ORF">HMPREF0198_2484</name>
</gene>
<dbReference type="PANTHER" id="PTHR34478">
    <property type="entry name" value="PROTEIN LEMA"/>
    <property type="match status" value="1"/>
</dbReference>
<keyword evidence="8" id="KW-1185">Reference proteome</keyword>
<keyword evidence="6" id="KW-0175">Coiled coil</keyword>
<feature type="coiled-coil region" evidence="6">
    <location>
        <begin position="119"/>
        <end position="146"/>
    </location>
</feature>
<comment type="subcellular location">
    <subcellularLocation>
        <location evidence="1">Membrane</location>
        <topology evidence="1">Single-pass membrane protein</topology>
    </subcellularLocation>
</comment>
<dbReference type="Gene3D" id="1.20.1440.20">
    <property type="entry name" value="LemA-like domain"/>
    <property type="match status" value="1"/>
</dbReference>
<dbReference type="PANTHER" id="PTHR34478:SF1">
    <property type="entry name" value="PROTEIN LEMA"/>
    <property type="match status" value="1"/>
</dbReference>
<evidence type="ECO:0000256" key="4">
    <source>
        <dbReference type="ARBA" id="ARBA00022989"/>
    </source>
</evidence>
<comment type="caution">
    <text evidence="7">The sequence shown here is derived from an EMBL/GenBank/DDBJ whole genome shotgun (WGS) entry which is preliminary data.</text>
</comment>
<dbReference type="RefSeq" id="WP_004143243.1">
    <property type="nucleotide sequence ID" value="NZ_GG694029.1"/>
</dbReference>
<accession>C8NDA6</accession>
<sequence>MIGWIVLALVILAIVASVAIYNRLVNYRNDAKNAFAQIDVQLTRRYDLIPNLVEVARKYLQHEQETLTAVIAARNHAANALKNTEGSGGSTGVGALAAAEQALGARLGGLYATFENYPDLKADNQLAALREEIASTENRIAFSRQHYNDSVTEYNSAIEQFPANIIAGMFGFRVAELLEIEDIAEKRQPVQVKFD</sequence>
<evidence type="ECO:0000313" key="8">
    <source>
        <dbReference type="Proteomes" id="UP000004870"/>
    </source>
</evidence>
<dbReference type="GO" id="GO:0016020">
    <property type="term" value="C:membrane"/>
    <property type="evidence" value="ECO:0007669"/>
    <property type="project" value="UniProtKB-SubCell"/>
</dbReference>
<dbReference type="SUPFAM" id="SSF140478">
    <property type="entry name" value="LemA-like"/>
    <property type="match status" value="1"/>
</dbReference>
<evidence type="ECO:0000256" key="1">
    <source>
        <dbReference type="ARBA" id="ARBA00004167"/>
    </source>
</evidence>
<dbReference type="HOGENOM" id="CLU_056714_2_1_6"/>
<evidence type="ECO:0000313" key="7">
    <source>
        <dbReference type="EMBL" id="EEV87499.1"/>
    </source>
</evidence>
<comment type="similarity">
    <text evidence="2">Belongs to the LemA family.</text>
</comment>
<keyword evidence="3" id="KW-0812">Transmembrane</keyword>
<dbReference type="Pfam" id="PF04011">
    <property type="entry name" value="LemA"/>
    <property type="match status" value="1"/>
</dbReference>